<evidence type="ECO:0000313" key="2">
    <source>
        <dbReference type="Proteomes" id="UP000785679"/>
    </source>
</evidence>
<dbReference type="OrthoDB" id="311980at2759"/>
<dbReference type="AlphaFoldDB" id="A0A8J8P2C1"/>
<reference evidence="1" key="1">
    <citation type="submission" date="2019-06" db="EMBL/GenBank/DDBJ databases">
        <authorList>
            <person name="Zheng W."/>
        </authorList>
    </citation>
    <scope>NUCLEOTIDE SEQUENCE</scope>
    <source>
        <strain evidence="1">QDHG01</strain>
    </source>
</reference>
<dbReference type="Proteomes" id="UP000785679">
    <property type="component" value="Unassembled WGS sequence"/>
</dbReference>
<sequence>MLSKFSNHRLALLQRVLLRRFSNVPANTSDQPKETTDMQTTPTEKMLEGKVEGRDYAILPQKPQSEFGPGKDPYSTFPEETKHLLHRRATPLTQEEERTLLIQRLEEAKSKVIPIEMSEEDRKKYLKSKEELMKDKEVIFIDPKTREVLDNTGISLEVLRKLQDKHYEIDLDYEKNRDLYEKQRVTDNFLQEHDADNQMLNSYYTNAYKKAKSEKFNYFAFVNTYDPKDLRFHYQVSLATTLLTTAGLFLVHPALPLFLLYDYYLLLGFTKVLNQTTFAMVLESGKRHIFLNRLNFLGYQTEFKEDKISLRSVRFLGEYTNRFITLDNKGLLPSISRLMNAGGKKEFAQDFGKKMGSAAGTEEKKEEENEVNKDHSNFKYFWKFAADNETFLIPRDHKDFKEGVIDEQLLLDLINGRQNKVQNFDFSEKEQEYEYVKQMIEVRYQEIMDKYGDKFVHSDDIKRRQYSYFMPNREFSGHMENMKLKKADDGTFIDNGYR</sequence>
<accession>A0A8J8P2C1</accession>
<organism evidence="1 2">
    <name type="scientific">Halteria grandinella</name>
    <dbReference type="NCBI Taxonomy" id="5974"/>
    <lineage>
        <taxon>Eukaryota</taxon>
        <taxon>Sar</taxon>
        <taxon>Alveolata</taxon>
        <taxon>Ciliophora</taxon>
        <taxon>Intramacronucleata</taxon>
        <taxon>Spirotrichea</taxon>
        <taxon>Stichotrichia</taxon>
        <taxon>Sporadotrichida</taxon>
        <taxon>Halteriidae</taxon>
        <taxon>Halteria</taxon>
    </lineage>
</organism>
<keyword evidence="2" id="KW-1185">Reference proteome</keyword>
<proteinExistence type="predicted"/>
<dbReference type="EMBL" id="RRYP01001402">
    <property type="protein sequence ID" value="TNV86003.1"/>
    <property type="molecule type" value="Genomic_DNA"/>
</dbReference>
<evidence type="ECO:0000313" key="1">
    <source>
        <dbReference type="EMBL" id="TNV86003.1"/>
    </source>
</evidence>
<name>A0A8J8P2C1_HALGN</name>
<comment type="caution">
    <text evidence="1">The sequence shown here is derived from an EMBL/GenBank/DDBJ whole genome shotgun (WGS) entry which is preliminary data.</text>
</comment>
<gene>
    <name evidence="1" type="ORF">FGO68_gene6474</name>
</gene>
<protein>
    <submittedName>
        <fullName evidence="1">Uncharacterized protein</fullName>
    </submittedName>
</protein>